<protein>
    <submittedName>
        <fullName evidence="1">Uncharacterized protein</fullName>
    </submittedName>
</protein>
<proteinExistence type="predicted"/>
<sequence>MVVDSSDSLAEGCVDSLAEGSAEPVSAGDADSVADCSASFWEGPLEHAATNDRDNASTHAGISRRAAPGVLGFSRL</sequence>
<dbReference type="RefSeq" id="WP_035757999.1">
    <property type="nucleotide sequence ID" value="NZ_JRNH01000032.1"/>
</dbReference>
<name>A0A095YBB3_9MICC</name>
<accession>A0A095YBB3</accession>
<dbReference type="EMBL" id="JRNH01000032">
    <property type="protein sequence ID" value="KGF19523.1"/>
    <property type="molecule type" value="Genomic_DNA"/>
</dbReference>
<dbReference type="Proteomes" id="UP000053528">
    <property type="component" value="Unassembled WGS sequence"/>
</dbReference>
<organism evidence="1 2">
    <name type="scientific">Pseudoglutamicibacter albus DNF00011</name>
    <dbReference type="NCBI Taxonomy" id="1401063"/>
    <lineage>
        <taxon>Bacteria</taxon>
        <taxon>Bacillati</taxon>
        <taxon>Actinomycetota</taxon>
        <taxon>Actinomycetes</taxon>
        <taxon>Micrococcales</taxon>
        <taxon>Micrococcaceae</taxon>
        <taxon>Pseudoglutamicibacter</taxon>
    </lineage>
</organism>
<evidence type="ECO:0000313" key="2">
    <source>
        <dbReference type="Proteomes" id="UP000053528"/>
    </source>
</evidence>
<dbReference type="AlphaFoldDB" id="A0A095YBB3"/>
<reference evidence="1 2" key="1">
    <citation type="submission" date="2014-07" db="EMBL/GenBank/DDBJ databases">
        <authorList>
            <person name="McCorrison J."/>
            <person name="Sanka R."/>
            <person name="Torralba M."/>
            <person name="Gillis M."/>
            <person name="Haft D.H."/>
            <person name="Methe B."/>
            <person name="Sutton G."/>
            <person name="Nelson K.E."/>
        </authorList>
    </citation>
    <scope>NUCLEOTIDE SEQUENCE [LARGE SCALE GENOMIC DNA]</scope>
    <source>
        <strain evidence="1 2">DNF00011</strain>
    </source>
</reference>
<evidence type="ECO:0000313" key="1">
    <source>
        <dbReference type="EMBL" id="KGF19523.1"/>
    </source>
</evidence>
<comment type="caution">
    <text evidence="1">The sequence shown here is derived from an EMBL/GenBank/DDBJ whole genome shotgun (WGS) entry which is preliminary data.</text>
</comment>
<gene>
    <name evidence="1" type="ORF">HMPREF2128_10730</name>
</gene>